<dbReference type="GO" id="GO:0003677">
    <property type="term" value="F:DNA binding"/>
    <property type="evidence" value="ECO:0007669"/>
    <property type="project" value="UniProtKB-KW"/>
</dbReference>
<dbReference type="InterPro" id="IPR038056">
    <property type="entry name" value="YjbR-like_sf"/>
</dbReference>
<dbReference type="SUPFAM" id="SSF142906">
    <property type="entry name" value="YjbR-like"/>
    <property type="match status" value="1"/>
</dbReference>
<keyword evidence="1" id="KW-0238">DNA-binding</keyword>
<dbReference type="Pfam" id="PF04237">
    <property type="entry name" value="YjbR"/>
    <property type="match status" value="1"/>
</dbReference>
<dbReference type="Proteomes" id="UP000448943">
    <property type="component" value="Unassembled WGS sequence"/>
</dbReference>
<evidence type="ECO:0000313" key="2">
    <source>
        <dbReference type="Proteomes" id="UP000448943"/>
    </source>
</evidence>
<dbReference type="PANTHER" id="PTHR35145:SF1">
    <property type="entry name" value="CYTOPLASMIC PROTEIN"/>
    <property type="match status" value="1"/>
</dbReference>
<dbReference type="RefSeq" id="WP_160646288.1">
    <property type="nucleotide sequence ID" value="NZ_SIJB01000025.1"/>
</dbReference>
<sequence>MEYEELKTYSLKKQGAVEDYPFGPETLVIKVSNKMFALISEGQEYSSVSLKCDPFLAEILREKYKAVTGGYHLNKRHWNTILLDDSIPDEEILEMVDQSYQLVFNSLKKADKQKILNS</sequence>
<keyword evidence="2" id="KW-1185">Reference proteome</keyword>
<accession>A0A6N9Q3U8</accession>
<name>A0A6N9Q3U8_9BACL</name>
<protein>
    <submittedName>
        <fullName evidence="1">MmcQ/YjbR family DNA-binding protein</fullName>
    </submittedName>
</protein>
<dbReference type="OrthoDB" id="9789813at2"/>
<organism evidence="1 2">
    <name type="scientific">Chengkuizengella marina</name>
    <dbReference type="NCBI Taxonomy" id="2507566"/>
    <lineage>
        <taxon>Bacteria</taxon>
        <taxon>Bacillati</taxon>
        <taxon>Bacillota</taxon>
        <taxon>Bacilli</taxon>
        <taxon>Bacillales</taxon>
        <taxon>Paenibacillaceae</taxon>
        <taxon>Chengkuizengella</taxon>
    </lineage>
</organism>
<reference evidence="1 2" key="1">
    <citation type="submission" date="2019-01" db="EMBL/GenBank/DDBJ databases">
        <title>Chengkuizengella sp. nov., isolated from deep-sea sediment of East Pacific Ocean.</title>
        <authorList>
            <person name="Yang J."/>
            <person name="Lai Q."/>
            <person name="Shao Z."/>
        </authorList>
    </citation>
    <scope>NUCLEOTIDE SEQUENCE [LARGE SCALE GENOMIC DNA]</scope>
    <source>
        <strain evidence="1 2">YPA3-1-1</strain>
    </source>
</reference>
<dbReference type="Gene3D" id="3.90.1150.30">
    <property type="match status" value="1"/>
</dbReference>
<proteinExistence type="predicted"/>
<dbReference type="InterPro" id="IPR007351">
    <property type="entry name" value="YjbR"/>
</dbReference>
<gene>
    <name evidence="1" type="ORF">ERL59_10960</name>
</gene>
<evidence type="ECO:0000313" key="1">
    <source>
        <dbReference type="EMBL" id="NBI29478.1"/>
    </source>
</evidence>
<dbReference type="InterPro" id="IPR058532">
    <property type="entry name" value="YjbR/MT2646/Rv2570-like"/>
</dbReference>
<dbReference type="PANTHER" id="PTHR35145">
    <property type="entry name" value="CYTOPLASMIC PROTEIN-RELATED"/>
    <property type="match status" value="1"/>
</dbReference>
<comment type="caution">
    <text evidence="1">The sequence shown here is derived from an EMBL/GenBank/DDBJ whole genome shotgun (WGS) entry which is preliminary data.</text>
</comment>
<dbReference type="AlphaFoldDB" id="A0A6N9Q3U8"/>
<dbReference type="EMBL" id="SIJB01000025">
    <property type="protein sequence ID" value="NBI29478.1"/>
    <property type="molecule type" value="Genomic_DNA"/>
</dbReference>